<name>A0A4Q0NQU5_9FLAO</name>
<keyword evidence="1" id="KW-0472">Membrane</keyword>
<evidence type="ECO:0000313" key="3">
    <source>
        <dbReference type="Proteomes" id="UP000289821"/>
    </source>
</evidence>
<dbReference type="AlphaFoldDB" id="A0A4Q0NQU5"/>
<keyword evidence="1" id="KW-0812">Transmembrane</keyword>
<dbReference type="EMBL" id="QOVI01000005">
    <property type="protein sequence ID" value="RXG13109.1"/>
    <property type="molecule type" value="Genomic_DNA"/>
</dbReference>
<dbReference type="Proteomes" id="UP000289821">
    <property type="component" value="Unassembled WGS sequence"/>
</dbReference>
<proteinExistence type="predicted"/>
<sequence>MVNFKCAKNTTYFLAGVFGSFLFVIIGLFCFNWCVDPYFKHTERIKGFNDKHANYGVLNLQDAYKLQHKSTAKISFIGTSNLLRSISNCASPFYERISATSASIEETSALAIRIAKERPQVHSIFMEVSKNDNDITSGRKPNWIQQFWSFHSFRHSLQTLKSSTTNKKKIDSCYIPSHNEKQTINNLDELYKVGFEQIRPINQKDLNAIKNADWQSISSFKSSHTTRFIFFISPIPYELRKLPKVDSVLNSNKKILTNKINQLNLTYPNITFSLYDLNDTSICAEFTFKNETFHKGWYDQNHYKKTIGDQIIDVLDSKYPEK</sequence>
<evidence type="ECO:0000313" key="2">
    <source>
        <dbReference type="EMBL" id="RXG13109.1"/>
    </source>
</evidence>
<evidence type="ECO:0000256" key="1">
    <source>
        <dbReference type="SAM" id="Phobius"/>
    </source>
</evidence>
<dbReference type="RefSeq" id="WP_128761895.1">
    <property type="nucleotide sequence ID" value="NZ_QOVI01000005.1"/>
</dbReference>
<feature type="transmembrane region" description="Helical" evidence="1">
    <location>
        <begin position="12"/>
        <end position="35"/>
    </location>
</feature>
<keyword evidence="3" id="KW-1185">Reference proteome</keyword>
<keyword evidence="1" id="KW-1133">Transmembrane helix</keyword>
<accession>A0A4Q0NQU5</accession>
<reference evidence="2 3" key="1">
    <citation type="submission" date="2018-07" db="EMBL/GenBank/DDBJ databases">
        <title>Leeuwenhoekiella genomics.</title>
        <authorList>
            <person name="Tahon G."/>
            <person name="Willems A."/>
        </authorList>
    </citation>
    <scope>NUCLEOTIDE SEQUENCE [LARGE SCALE GENOMIC DNA]</scope>
    <source>
        <strain evidence="2 3">R-50232</strain>
    </source>
</reference>
<comment type="caution">
    <text evidence="2">The sequence shown here is derived from an EMBL/GenBank/DDBJ whole genome shotgun (WGS) entry which is preliminary data.</text>
</comment>
<gene>
    <name evidence="2" type="ORF">DSM04_10587</name>
</gene>
<organism evidence="2 3">
    <name type="scientific">Leeuwenhoekiella aestuarii</name>
    <dbReference type="NCBI Taxonomy" id="2249426"/>
    <lineage>
        <taxon>Bacteria</taxon>
        <taxon>Pseudomonadati</taxon>
        <taxon>Bacteroidota</taxon>
        <taxon>Flavobacteriia</taxon>
        <taxon>Flavobacteriales</taxon>
        <taxon>Flavobacteriaceae</taxon>
        <taxon>Leeuwenhoekiella</taxon>
    </lineage>
</organism>
<protein>
    <submittedName>
        <fullName evidence="2">Uncharacterized protein</fullName>
    </submittedName>
</protein>